<protein>
    <recommendedName>
        <fullName evidence="4">TIR domain-containing protein</fullName>
    </recommendedName>
</protein>
<dbReference type="SMART" id="SM00255">
    <property type="entry name" value="TIR"/>
    <property type="match status" value="1"/>
</dbReference>
<dbReference type="OMA" id="PNEMERT"/>
<dbReference type="InterPro" id="IPR027417">
    <property type="entry name" value="P-loop_NTPase"/>
</dbReference>
<dbReference type="EMBL" id="CM002873">
    <property type="protein sequence ID" value="KFK34400.1"/>
    <property type="molecule type" value="Genomic_DNA"/>
</dbReference>
<dbReference type="PRINTS" id="PR00364">
    <property type="entry name" value="DISEASERSIST"/>
</dbReference>
<dbReference type="Proteomes" id="UP000029120">
    <property type="component" value="Chromosome 5"/>
</dbReference>
<evidence type="ECO:0000313" key="5">
    <source>
        <dbReference type="EMBL" id="KFK34400.1"/>
    </source>
</evidence>
<dbReference type="GO" id="GO:0006952">
    <property type="term" value="P:defense response"/>
    <property type="evidence" value="ECO:0007669"/>
    <property type="project" value="UniProtKB-KW"/>
</dbReference>
<dbReference type="InterPro" id="IPR058192">
    <property type="entry name" value="WHD_ROQ1-like"/>
</dbReference>
<dbReference type="GO" id="GO:0007165">
    <property type="term" value="P:signal transduction"/>
    <property type="evidence" value="ECO:0007669"/>
    <property type="project" value="InterPro"/>
</dbReference>
<evidence type="ECO:0000256" key="1">
    <source>
        <dbReference type="ARBA" id="ARBA00022614"/>
    </source>
</evidence>
<keyword evidence="2" id="KW-0677">Repeat</keyword>
<dbReference type="Gene3D" id="3.40.50.300">
    <property type="entry name" value="P-loop containing nucleotide triphosphate hydrolases"/>
    <property type="match status" value="1"/>
</dbReference>
<dbReference type="PANTHER" id="PTHR11017">
    <property type="entry name" value="LEUCINE-RICH REPEAT-CONTAINING PROTEIN"/>
    <property type="match status" value="1"/>
</dbReference>
<dbReference type="InterPro" id="IPR000157">
    <property type="entry name" value="TIR_dom"/>
</dbReference>
<keyword evidence="1" id="KW-0433">Leucine-rich repeat</keyword>
<dbReference type="AlphaFoldDB" id="A0A087GWZ8"/>
<organism evidence="5 6">
    <name type="scientific">Arabis alpina</name>
    <name type="common">Alpine rock-cress</name>
    <dbReference type="NCBI Taxonomy" id="50452"/>
    <lineage>
        <taxon>Eukaryota</taxon>
        <taxon>Viridiplantae</taxon>
        <taxon>Streptophyta</taxon>
        <taxon>Embryophyta</taxon>
        <taxon>Tracheophyta</taxon>
        <taxon>Spermatophyta</taxon>
        <taxon>Magnoliopsida</taxon>
        <taxon>eudicotyledons</taxon>
        <taxon>Gunneridae</taxon>
        <taxon>Pentapetalae</taxon>
        <taxon>rosids</taxon>
        <taxon>malvids</taxon>
        <taxon>Brassicales</taxon>
        <taxon>Brassicaceae</taxon>
        <taxon>Arabideae</taxon>
        <taxon>Arabis</taxon>
    </lineage>
</organism>
<dbReference type="Gene3D" id="1.10.8.430">
    <property type="entry name" value="Helical domain of apoptotic protease-activating factors"/>
    <property type="match status" value="1"/>
</dbReference>
<evidence type="ECO:0000313" key="6">
    <source>
        <dbReference type="Proteomes" id="UP000029120"/>
    </source>
</evidence>
<dbReference type="Pfam" id="PF01582">
    <property type="entry name" value="TIR"/>
    <property type="match status" value="1"/>
</dbReference>
<dbReference type="SUPFAM" id="SSF46785">
    <property type="entry name" value="Winged helix' DNA-binding domain"/>
    <property type="match status" value="1"/>
</dbReference>
<dbReference type="Pfam" id="PF00931">
    <property type="entry name" value="NB-ARC"/>
    <property type="match status" value="1"/>
</dbReference>
<dbReference type="Gramene" id="KFK34400">
    <property type="protein sequence ID" value="KFK34400"/>
    <property type="gene ID" value="AALP_AA5G140200"/>
</dbReference>
<sequence length="492" mass="55969">MVDVYISFDRWEDTVRYSFISHLSAAFHRKGISSYVGSDTETNGISKQSKSAIENSRASVVVFSEKYSSSKPCLEDLVKVYERRRNDGLAVVPVFYPVTKSFVKKQILNLDQSESRSSLLATTDLPGHELYHKQSDSELVEEIVADVREKLNITQHIGIYSKLLSIENLLSKQPWGVPRIGLWGMVGIGKTTLAKAIFDQMSGAYEASCFIQDFHMSFCDKGLYGLLKEHFGKVLREELGVKVLITRPVLLRNVLRRKRLLLVLDDVRKPLDAELFLGGFDWFSPGSLIVLTSRDKQVFPLCRVDQIYEVPGLNGEEAMQLFSRCAFGKENKRGSMQKLIDYANGNPLALTFFGKELRKNPNEMERTFLALEQSPPREMHEAVKSTYESLSFNEKNIFLDIVCLFRGENIDCVMHLLEGCGFFPRVGINVLVEKCLVSISEGRVVMHNLIQDIGRKMMTDGRKRHSRLWEPLKIKHILEDKRALGSEDIEAI</sequence>
<proteinExistence type="predicted"/>
<dbReference type="OrthoDB" id="1357022at2759"/>
<dbReference type="PANTHER" id="PTHR11017:SF518">
    <property type="entry name" value="DISEASE RESISTANCE PROTEIN (TIR-NBS-LRR CLASS)-RELATED"/>
    <property type="match status" value="1"/>
</dbReference>
<dbReference type="PROSITE" id="PS50104">
    <property type="entry name" value="TIR"/>
    <property type="match status" value="1"/>
</dbReference>
<dbReference type="InterPro" id="IPR002182">
    <property type="entry name" value="NB-ARC"/>
</dbReference>
<evidence type="ECO:0000256" key="3">
    <source>
        <dbReference type="ARBA" id="ARBA00022821"/>
    </source>
</evidence>
<reference evidence="6" key="1">
    <citation type="journal article" date="2015" name="Nat. Plants">
        <title>Genome expansion of Arabis alpina linked with retrotransposition and reduced symmetric DNA methylation.</title>
        <authorList>
            <person name="Willing E.M."/>
            <person name="Rawat V."/>
            <person name="Mandakova T."/>
            <person name="Maumus F."/>
            <person name="James G.V."/>
            <person name="Nordstroem K.J."/>
            <person name="Becker C."/>
            <person name="Warthmann N."/>
            <person name="Chica C."/>
            <person name="Szarzynska B."/>
            <person name="Zytnicki M."/>
            <person name="Albani M.C."/>
            <person name="Kiefer C."/>
            <person name="Bergonzi S."/>
            <person name="Castaings L."/>
            <person name="Mateos J.L."/>
            <person name="Berns M.C."/>
            <person name="Bujdoso N."/>
            <person name="Piofczyk T."/>
            <person name="de Lorenzo L."/>
            <person name="Barrero-Sicilia C."/>
            <person name="Mateos I."/>
            <person name="Piednoel M."/>
            <person name="Hagmann J."/>
            <person name="Chen-Min-Tao R."/>
            <person name="Iglesias-Fernandez R."/>
            <person name="Schuster S.C."/>
            <person name="Alonso-Blanco C."/>
            <person name="Roudier F."/>
            <person name="Carbonero P."/>
            <person name="Paz-Ares J."/>
            <person name="Davis S.J."/>
            <person name="Pecinka A."/>
            <person name="Quesneville H."/>
            <person name="Colot V."/>
            <person name="Lysak M.A."/>
            <person name="Weigel D."/>
            <person name="Coupland G."/>
            <person name="Schneeberger K."/>
        </authorList>
    </citation>
    <scope>NUCLEOTIDE SEQUENCE [LARGE SCALE GENOMIC DNA]</scope>
    <source>
        <strain evidence="6">cv. Pajares</strain>
    </source>
</reference>
<dbReference type="SUPFAM" id="SSF52540">
    <property type="entry name" value="P-loop containing nucleoside triphosphate hydrolases"/>
    <property type="match status" value="1"/>
</dbReference>
<keyword evidence="6" id="KW-1185">Reference proteome</keyword>
<keyword evidence="3" id="KW-0611">Plant defense</keyword>
<dbReference type="InterPro" id="IPR042197">
    <property type="entry name" value="Apaf_helical"/>
</dbReference>
<dbReference type="Pfam" id="PF23282">
    <property type="entry name" value="WHD_ROQ1"/>
    <property type="match status" value="1"/>
</dbReference>
<dbReference type="InterPro" id="IPR036390">
    <property type="entry name" value="WH_DNA-bd_sf"/>
</dbReference>
<evidence type="ECO:0000259" key="4">
    <source>
        <dbReference type="PROSITE" id="PS50104"/>
    </source>
</evidence>
<gene>
    <name evidence="5" type="ordered locus">AALP_Aa5g140200</name>
</gene>
<name>A0A087GWZ8_ARAAL</name>
<dbReference type="InterPro" id="IPR035897">
    <property type="entry name" value="Toll_tir_struct_dom_sf"/>
</dbReference>
<feature type="domain" description="TIR" evidence="4">
    <location>
        <begin position="1"/>
        <end position="151"/>
    </location>
</feature>
<evidence type="ECO:0000256" key="2">
    <source>
        <dbReference type="ARBA" id="ARBA00022737"/>
    </source>
</evidence>
<dbReference type="InterPro" id="IPR044974">
    <property type="entry name" value="Disease_R_plants"/>
</dbReference>
<dbReference type="GO" id="GO:0043531">
    <property type="term" value="F:ADP binding"/>
    <property type="evidence" value="ECO:0007669"/>
    <property type="project" value="InterPro"/>
</dbReference>
<dbReference type="Gene3D" id="3.40.50.10140">
    <property type="entry name" value="Toll/interleukin-1 receptor homology (TIR) domain"/>
    <property type="match status" value="1"/>
</dbReference>
<accession>A0A087GWZ8</accession>
<dbReference type="SUPFAM" id="SSF52200">
    <property type="entry name" value="Toll/Interleukin receptor TIR domain"/>
    <property type="match status" value="1"/>
</dbReference>